<feature type="transmembrane region" description="Helical" evidence="1">
    <location>
        <begin position="23"/>
        <end position="42"/>
    </location>
</feature>
<organism evidence="2 3">
    <name type="scientific">Loigolactobacillus backii</name>
    <dbReference type="NCBI Taxonomy" id="375175"/>
    <lineage>
        <taxon>Bacteria</taxon>
        <taxon>Bacillati</taxon>
        <taxon>Bacillota</taxon>
        <taxon>Bacilli</taxon>
        <taxon>Lactobacillales</taxon>
        <taxon>Lactobacillaceae</taxon>
        <taxon>Loigolactobacillus</taxon>
    </lineage>
</organism>
<proteinExistence type="predicted"/>
<keyword evidence="1" id="KW-0812">Transmembrane</keyword>
<dbReference type="EMBL" id="CP014873">
    <property type="protein sequence ID" value="ANK63026.1"/>
    <property type="molecule type" value="Genomic_DNA"/>
</dbReference>
<evidence type="ECO:0000256" key="1">
    <source>
        <dbReference type="SAM" id="Phobius"/>
    </source>
</evidence>
<feature type="transmembrane region" description="Helical" evidence="1">
    <location>
        <begin position="49"/>
        <end position="81"/>
    </location>
</feature>
<gene>
    <name evidence="2" type="ORF">AYR53_09790</name>
</gene>
<keyword evidence="1" id="KW-1133">Transmembrane helix</keyword>
<keyword evidence="3" id="KW-1185">Reference proteome</keyword>
<dbReference type="AlphaFoldDB" id="A0A192H4X4"/>
<accession>A0A192H4X4</accession>
<reference evidence="2 3" key="1">
    <citation type="submission" date="2016-03" db="EMBL/GenBank/DDBJ databases">
        <title>Pediococcus and Lactobacillus from brewery environment - whole genome sequencing and assembly.</title>
        <authorList>
            <person name="Behr J."/>
            <person name="Geissler A.J."/>
            <person name="Vogel R.F."/>
        </authorList>
    </citation>
    <scope>NUCLEOTIDE SEQUENCE [LARGE SCALE GENOMIC DNA]</scope>
    <source>
        <strain evidence="2 3">TMW 1.1989</strain>
    </source>
</reference>
<protein>
    <submittedName>
        <fullName evidence="2">Uncharacterized protein</fullName>
    </submittedName>
</protein>
<evidence type="ECO:0000313" key="3">
    <source>
        <dbReference type="Proteomes" id="UP000078582"/>
    </source>
</evidence>
<name>A0A192H4X4_9LACO</name>
<evidence type="ECO:0000313" key="2">
    <source>
        <dbReference type="EMBL" id="ANK63026.1"/>
    </source>
</evidence>
<dbReference type="STRING" id="375175.AYR53_09790"/>
<keyword evidence="1" id="KW-0472">Membrane</keyword>
<dbReference type="Proteomes" id="UP000078582">
    <property type="component" value="Chromosome"/>
</dbReference>
<sequence length="82" mass="9195">MIMIFLIIRVSHSLINLISIKEVLWTLSLGAMLSGLLFGRLFTWPQDRILVVVFTSLASAMVLIAVANVIWLTIIGVHLFFP</sequence>